<organism evidence="1 2">
    <name type="scientific">candidate division WOR-1 bacterium RIFCSPLOWO2_12_FULL_45_9</name>
    <dbReference type="NCBI Taxonomy" id="1802568"/>
    <lineage>
        <taxon>Bacteria</taxon>
        <taxon>Bacillati</taxon>
        <taxon>Saganbacteria</taxon>
    </lineage>
</organism>
<dbReference type="STRING" id="1802568.A3F86_00355"/>
<sequence length="159" mass="17675">MNQGGEGAGSESLIQTLSGEYHIPDPEEFLERVEAKNLQDLIAYLVFLDPESIDPFIVGLDGHRALRRIFDRDGVLIEGMEGELIGWLSDDVRESVATFRRFRRLQALMVEGAEPNYVDRQLGLVNEDGAINENSAEYAIFVRTFGQGLPGMLTAMGNN</sequence>
<proteinExistence type="predicted"/>
<evidence type="ECO:0000313" key="2">
    <source>
        <dbReference type="Proteomes" id="UP000179095"/>
    </source>
</evidence>
<dbReference type="Proteomes" id="UP000179095">
    <property type="component" value="Unassembled WGS sequence"/>
</dbReference>
<evidence type="ECO:0000313" key="1">
    <source>
        <dbReference type="EMBL" id="OGC09295.1"/>
    </source>
</evidence>
<protein>
    <submittedName>
        <fullName evidence="1">Uncharacterized protein</fullName>
    </submittedName>
</protein>
<gene>
    <name evidence="1" type="ORF">A3F86_00355</name>
</gene>
<name>A0A1F4RM66_UNCSA</name>
<dbReference type="EMBL" id="METQ01000032">
    <property type="protein sequence ID" value="OGC09295.1"/>
    <property type="molecule type" value="Genomic_DNA"/>
</dbReference>
<accession>A0A1F4RM66</accession>
<dbReference type="AlphaFoldDB" id="A0A1F4RM66"/>
<reference evidence="1 2" key="1">
    <citation type="journal article" date="2016" name="Nat. Commun.">
        <title>Thousands of microbial genomes shed light on interconnected biogeochemical processes in an aquifer system.</title>
        <authorList>
            <person name="Anantharaman K."/>
            <person name="Brown C.T."/>
            <person name="Hug L.A."/>
            <person name="Sharon I."/>
            <person name="Castelle C.J."/>
            <person name="Probst A.J."/>
            <person name="Thomas B.C."/>
            <person name="Singh A."/>
            <person name="Wilkins M.J."/>
            <person name="Karaoz U."/>
            <person name="Brodie E.L."/>
            <person name="Williams K.H."/>
            <person name="Hubbard S.S."/>
            <person name="Banfield J.F."/>
        </authorList>
    </citation>
    <scope>NUCLEOTIDE SEQUENCE [LARGE SCALE GENOMIC DNA]</scope>
</reference>
<comment type="caution">
    <text evidence="1">The sequence shown here is derived from an EMBL/GenBank/DDBJ whole genome shotgun (WGS) entry which is preliminary data.</text>
</comment>